<dbReference type="GO" id="GO:0016811">
    <property type="term" value="F:hydrolase activity, acting on carbon-nitrogen (but not peptide) bonds, in linear amides"/>
    <property type="evidence" value="ECO:0007669"/>
    <property type="project" value="TreeGrafter"/>
</dbReference>
<protein>
    <submittedName>
        <fullName evidence="6">Creatinine amidohydrolase</fullName>
    </submittedName>
</protein>
<proteinExistence type="inferred from homology"/>
<dbReference type="AlphaFoldDB" id="A0A318SXD2"/>
<evidence type="ECO:0000256" key="2">
    <source>
        <dbReference type="ARBA" id="ARBA00022723"/>
    </source>
</evidence>
<organism evidence="6 7">
    <name type="scientific">Xylophilus ampelinus</name>
    <dbReference type="NCBI Taxonomy" id="54067"/>
    <lineage>
        <taxon>Bacteria</taxon>
        <taxon>Pseudomonadati</taxon>
        <taxon>Pseudomonadota</taxon>
        <taxon>Betaproteobacteria</taxon>
        <taxon>Burkholderiales</taxon>
        <taxon>Xylophilus</taxon>
    </lineage>
</organism>
<gene>
    <name evidence="6" type="ORF">DFQ15_1131</name>
</gene>
<evidence type="ECO:0000313" key="6">
    <source>
        <dbReference type="EMBL" id="PYE76313.1"/>
    </source>
</evidence>
<name>A0A318SXD2_9BURK</name>
<dbReference type="GO" id="GO:0009231">
    <property type="term" value="P:riboflavin biosynthetic process"/>
    <property type="evidence" value="ECO:0007669"/>
    <property type="project" value="TreeGrafter"/>
</dbReference>
<dbReference type="PANTHER" id="PTHR35005">
    <property type="entry name" value="3-DEHYDRO-SCYLLO-INOSOSE HYDROLASE"/>
    <property type="match status" value="1"/>
</dbReference>
<keyword evidence="4" id="KW-0862">Zinc</keyword>
<comment type="cofactor">
    <cofactor evidence="1">
        <name>Zn(2+)</name>
        <dbReference type="ChEBI" id="CHEBI:29105"/>
    </cofactor>
</comment>
<dbReference type="RefSeq" id="WP_110465799.1">
    <property type="nucleotide sequence ID" value="NZ_JAMOFZ010000013.1"/>
</dbReference>
<dbReference type="EMBL" id="QJTC01000013">
    <property type="protein sequence ID" value="PYE76313.1"/>
    <property type="molecule type" value="Genomic_DNA"/>
</dbReference>
<dbReference type="SUPFAM" id="SSF102215">
    <property type="entry name" value="Creatininase"/>
    <property type="match status" value="1"/>
</dbReference>
<dbReference type="GO" id="GO:0046872">
    <property type="term" value="F:metal ion binding"/>
    <property type="evidence" value="ECO:0007669"/>
    <property type="project" value="UniProtKB-KW"/>
</dbReference>
<dbReference type="Proteomes" id="UP000247540">
    <property type="component" value="Unassembled WGS sequence"/>
</dbReference>
<evidence type="ECO:0000256" key="5">
    <source>
        <dbReference type="ARBA" id="ARBA00024029"/>
    </source>
</evidence>
<accession>A0A318SXD2</accession>
<dbReference type="Gene3D" id="3.40.50.10310">
    <property type="entry name" value="Creatininase"/>
    <property type="match status" value="1"/>
</dbReference>
<reference evidence="6 7" key="1">
    <citation type="submission" date="2018-06" db="EMBL/GenBank/DDBJ databases">
        <title>Genomic Encyclopedia of Type Strains, Phase III (KMG-III): the genomes of soil and plant-associated and newly described type strains.</title>
        <authorList>
            <person name="Whitman W."/>
        </authorList>
    </citation>
    <scope>NUCLEOTIDE SEQUENCE [LARGE SCALE GENOMIC DNA]</scope>
    <source>
        <strain evidence="6 7">CECT 7646</strain>
    </source>
</reference>
<keyword evidence="7" id="KW-1185">Reference proteome</keyword>
<evidence type="ECO:0000313" key="7">
    <source>
        <dbReference type="Proteomes" id="UP000247540"/>
    </source>
</evidence>
<dbReference type="Pfam" id="PF02633">
    <property type="entry name" value="Creatininase"/>
    <property type="match status" value="1"/>
</dbReference>
<dbReference type="InterPro" id="IPR024087">
    <property type="entry name" value="Creatininase-like_sf"/>
</dbReference>
<evidence type="ECO:0000256" key="1">
    <source>
        <dbReference type="ARBA" id="ARBA00001947"/>
    </source>
</evidence>
<comment type="caution">
    <text evidence="6">The sequence shown here is derived from an EMBL/GenBank/DDBJ whole genome shotgun (WGS) entry which is preliminary data.</text>
</comment>
<dbReference type="InterPro" id="IPR003785">
    <property type="entry name" value="Creatininase/forma_Hydrolase"/>
</dbReference>
<keyword evidence="2" id="KW-0479">Metal-binding</keyword>
<dbReference type="PANTHER" id="PTHR35005:SF1">
    <property type="entry name" value="2-AMINO-5-FORMYLAMINO-6-RIBOSYLAMINOPYRIMIDIN-4(3H)-ONE 5'-MONOPHOSPHATE DEFORMYLASE"/>
    <property type="match status" value="1"/>
</dbReference>
<sequence>MTVAAPLPASRHWSHWRTTDFARLRASGAAAQAVAVLPVAATEQHGPHLPLCVDSALVEGVIAASLPHLPPTLHALFLPTQAVGFSPEHLAFPGTLSFSAETLIRIWTEIGEAVARTGIRRLLLLNGHGGQVGAMDLVARDLRARCGLIVYSSSWFSLPLPDAVQGLFSPHEHRFGIHAGDIETSMMLHLHPERVAMEQARDFRSSSEDRAARHRILGDGRSAKLGWQMQDYNRQGAAGNAAAATAEKGAATVAAAGWQLALLLQEIASLPLSTLVASPDLGDEG</sequence>
<keyword evidence="3 6" id="KW-0378">Hydrolase</keyword>
<evidence type="ECO:0000256" key="3">
    <source>
        <dbReference type="ARBA" id="ARBA00022801"/>
    </source>
</evidence>
<dbReference type="OrthoDB" id="9801445at2"/>
<comment type="similarity">
    <text evidence="5">Belongs to the creatininase superfamily.</text>
</comment>
<evidence type="ECO:0000256" key="4">
    <source>
        <dbReference type="ARBA" id="ARBA00022833"/>
    </source>
</evidence>